<organism evidence="6">
    <name type="scientific">mine drainage metagenome</name>
    <dbReference type="NCBI Taxonomy" id="410659"/>
    <lineage>
        <taxon>unclassified sequences</taxon>
        <taxon>metagenomes</taxon>
        <taxon>ecological metagenomes</taxon>
    </lineage>
</organism>
<reference evidence="6" key="1">
    <citation type="submission" date="2009-10" db="EMBL/GenBank/DDBJ databases">
        <title>Diversity of trophic interactions inside an arsenic-rich microbial ecosystem.</title>
        <authorList>
            <person name="Bertin P.N."/>
            <person name="Heinrich-Salmeron A."/>
            <person name="Pelletier E."/>
            <person name="Goulhen-Chollet F."/>
            <person name="Arsene-Ploetze F."/>
            <person name="Gallien S."/>
            <person name="Calteau A."/>
            <person name="Vallenet D."/>
            <person name="Casiot C."/>
            <person name="Chane-Woon-Ming B."/>
            <person name="Giloteaux L."/>
            <person name="Barakat M."/>
            <person name="Bonnefoy V."/>
            <person name="Bruneel O."/>
            <person name="Chandler M."/>
            <person name="Cleiss J."/>
            <person name="Duran R."/>
            <person name="Elbaz-Poulichet F."/>
            <person name="Fonknechten N."/>
            <person name="Lauga B."/>
            <person name="Mornico D."/>
            <person name="Ortet P."/>
            <person name="Schaeffer C."/>
            <person name="Siguier P."/>
            <person name="Alexander Thil Smith A."/>
            <person name="Van Dorsselaer A."/>
            <person name="Weissenbach J."/>
            <person name="Medigue C."/>
            <person name="Le Paslier D."/>
        </authorList>
    </citation>
    <scope>NUCLEOTIDE SEQUENCE</scope>
</reference>
<dbReference type="Pfam" id="PF01212">
    <property type="entry name" value="Beta_elim_lyase"/>
    <property type="match status" value="1"/>
</dbReference>
<evidence type="ECO:0000256" key="2">
    <source>
        <dbReference type="ARBA" id="ARBA00009721"/>
    </source>
</evidence>
<dbReference type="InterPro" id="IPR015421">
    <property type="entry name" value="PyrdxlP-dep_Trfase_major"/>
</dbReference>
<dbReference type="InterPro" id="IPR018176">
    <property type="entry name" value="Tryptophanase_CS"/>
</dbReference>
<keyword evidence="4 6" id="KW-0456">Lyase</keyword>
<name>E6PCH7_9ZZZZ</name>
<sequence length="473" mass="52121">MPRSIIEPFRIKSVEPIRMTTREEREGYLREAAFNPFLLRAEDVLIDLLTDSGTGAMSADQWASIMRGDESYAGARSFYRFADTVRDIFGFQHVLPTHQGRAAERILFTTLCKPGDVVPNNTHFDTTRAHVESVGARAVDLPIPEGRSPATQHPFKGNMDVEALRALIADVGAKRVPLVMLTVTNNSGGGQPVSMANVRAIHALCREHGIPLYIDACRYAENCWFIREREAEFAGRSPREIARELFSYADGCTMSAKKDGLVNIGGFLASNDAALASAESRLLILTEGFTTYGGLAGRDLEAMATGLNEALEEDYLNYRIASTAYLGRRLTEIGIPIVQPPGGHAIYIDAGAMLAHLSPREYPGQALVGELYLEGGIRAVEIGTVMFGSSDPLSGEERTAPMELVRLAIPRRVYTQSHIDYVGEICEELYARRERIAGLRMVWQAPPLRHFTARFERLHQGSPLSEGALGRKP</sequence>
<dbReference type="EMBL" id="CABL01000001">
    <property type="protein sequence ID" value="CBH74161.1"/>
    <property type="molecule type" value="Genomic_DNA"/>
</dbReference>
<dbReference type="InterPro" id="IPR015422">
    <property type="entry name" value="PyrdxlP-dep_Trfase_small"/>
</dbReference>
<keyword evidence="3" id="KW-0663">Pyridoxal phosphate</keyword>
<comment type="caution">
    <text evidence="6">The sequence shown here is derived from an EMBL/GenBank/DDBJ whole genome shotgun (WGS) entry which is preliminary data.</text>
</comment>
<dbReference type="GO" id="GO:0009034">
    <property type="term" value="F:tryptophanase activity"/>
    <property type="evidence" value="ECO:0007669"/>
    <property type="project" value="UniProtKB-EC"/>
</dbReference>
<feature type="domain" description="Aromatic amino acid beta-eliminating lyase/threonine aldolase" evidence="5">
    <location>
        <begin position="47"/>
        <end position="422"/>
    </location>
</feature>
<protein>
    <submittedName>
        <fullName evidence="6">Tryptophanase/L-cysteine desulfhydrase, PLP-dependent</fullName>
        <ecNumber evidence="6">4.1.99.1</ecNumber>
    </submittedName>
</protein>
<dbReference type="Gene3D" id="3.40.640.10">
    <property type="entry name" value="Type I PLP-dependent aspartate aminotransferase-like (Major domain)"/>
    <property type="match status" value="1"/>
</dbReference>
<evidence type="ECO:0000256" key="4">
    <source>
        <dbReference type="ARBA" id="ARBA00023239"/>
    </source>
</evidence>
<evidence type="ECO:0000256" key="1">
    <source>
        <dbReference type="ARBA" id="ARBA00001933"/>
    </source>
</evidence>
<dbReference type="PANTHER" id="PTHR32325">
    <property type="entry name" value="BETA-ELIMINATING LYASE-LIKE PROTEIN-RELATED"/>
    <property type="match status" value="1"/>
</dbReference>
<dbReference type="AlphaFoldDB" id="E6PCH7"/>
<proteinExistence type="inferred from homology"/>
<gene>
    <name evidence="6" type="primary">tnaA</name>
    <name evidence="6" type="ORF">CARN1_2048</name>
</gene>
<dbReference type="InterPro" id="IPR015424">
    <property type="entry name" value="PyrdxlP-dep_Trfase"/>
</dbReference>
<dbReference type="InterPro" id="IPR011166">
    <property type="entry name" value="Beta-eliminating_lyase"/>
</dbReference>
<dbReference type="PANTHER" id="PTHR32325:SF4">
    <property type="entry name" value="TRYPTOPHANASE"/>
    <property type="match status" value="1"/>
</dbReference>
<dbReference type="Gene3D" id="3.90.1150.10">
    <property type="entry name" value="Aspartate Aminotransferase, domain 1"/>
    <property type="match status" value="1"/>
</dbReference>
<dbReference type="EC" id="4.1.99.1" evidence="6"/>
<dbReference type="PROSITE" id="PS00853">
    <property type="entry name" value="BETA_ELIM_LYASE"/>
    <property type="match status" value="1"/>
</dbReference>
<evidence type="ECO:0000313" key="6">
    <source>
        <dbReference type="EMBL" id="CBH74161.1"/>
    </source>
</evidence>
<comment type="similarity">
    <text evidence="2">Belongs to the beta-eliminating lyase family.</text>
</comment>
<dbReference type="InterPro" id="IPR001597">
    <property type="entry name" value="ArAA_b-elim_lyase/Thr_aldolase"/>
</dbReference>
<evidence type="ECO:0000256" key="3">
    <source>
        <dbReference type="ARBA" id="ARBA00022898"/>
    </source>
</evidence>
<comment type="cofactor">
    <cofactor evidence="1">
        <name>pyridoxal 5'-phosphate</name>
        <dbReference type="ChEBI" id="CHEBI:597326"/>
    </cofactor>
</comment>
<accession>E6PCH7</accession>
<dbReference type="NCBIfam" id="NF009709">
    <property type="entry name" value="PRK13238.1"/>
    <property type="match status" value="1"/>
</dbReference>
<dbReference type="PIRSF" id="PIRSF001386">
    <property type="entry name" value="Trpase"/>
    <property type="match status" value="1"/>
</dbReference>
<evidence type="ECO:0000259" key="5">
    <source>
        <dbReference type="Pfam" id="PF01212"/>
    </source>
</evidence>
<dbReference type="SUPFAM" id="SSF53383">
    <property type="entry name" value="PLP-dependent transferases"/>
    <property type="match status" value="1"/>
</dbReference>